<accession>A0A0U1LVG9</accession>
<evidence type="ECO:0000256" key="3">
    <source>
        <dbReference type="SAM" id="SignalP"/>
    </source>
</evidence>
<evidence type="ECO:0000313" key="5">
    <source>
        <dbReference type="Proteomes" id="UP000054383"/>
    </source>
</evidence>
<dbReference type="Gene3D" id="3.80.20.20">
    <property type="entry name" value="Receptor L-domain"/>
    <property type="match status" value="1"/>
</dbReference>
<organism evidence="4 5">
    <name type="scientific">Talaromyces islandicus</name>
    <name type="common">Penicillium islandicum</name>
    <dbReference type="NCBI Taxonomy" id="28573"/>
    <lineage>
        <taxon>Eukaryota</taxon>
        <taxon>Fungi</taxon>
        <taxon>Dikarya</taxon>
        <taxon>Ascomycota</taxon>
        <taxon>Pezizomycotina</taxon>
        <taxon>Eurotiomycetes</taxon>
        <taxon>Eurotiomycetidae</taxon>
        <taxon>Eurotiales</taxon>
        <taxon>Trichocomaceae</taxon>
        <taxon>Talaromyces</taxon>
        <taxon>Talaromyces sect. Islandici</taxon>
    </lineage>
</organism>
<dbReference type="OrthoDB" id="536881at2759"/>
<dbReference type="InterPro" id="IPR036941">
    <property type="entry name" value="Rcpt_L-dom_sf"/>
</dbReference>
<feature type="region of interest" description="Disordered" evidence="1">
    <location>
        <begin position="479"/>
        <end position="515"/>
    </location>
</feature>
<dbReference type="OMA" id="GHNYECT"/>
<feature type="compositionally biased region" description="Low complexity" evidence="1">
    <location>
        <begin position="357"/>
        <end position="372"/>
    </location>
</feature>
<feature type="transmembrane region" description="Helical" evidence="2">
    <location>
        <begin position="412"/>
        <end position="432"/>
    </location>
</feature>
<keyword evidence="3" id="KW-0732">Signal</keyword>
<feature type="compositionally biased region" description="Low complexity" evidence="1">
    <location>
        <begin position="379"/>
        <end position="409"/>
    </location>
</feature>
<evidence type="ECO:0000256" key="1">
    <source>
        <dbReference type="SAM" id="MobiDB-lite"/>
    </source>
</evidence>
<dbReference type="EMBL" id="CVMT01000003">
    <property type="protein sequence ID" value="CRG87369.1"/>
    <property type="molecule type" value="Genomic_DNA"/>
</dbReference>
<protein>
    <submittedName>
        <fullName evidence="4">Protein ecm33</fullName>
    </submittedName>
</protein>
<keyword evidence="2" id="KW-0472">Membrane</keyword>
<name>A0A0U1LVG9_TALIS</name>
<evidence type="ECO:0000313" key="4">
    <source>
        <dbReference type="EMBL" id="CRG87369.1"/>
    </source>
</evidence>
<keyword evidence="5" id="KW-1185">Reference proteome</keyword>
<dbReference type="Pfam" id="PF12454">
    <property type="entry name" value="Ecm33"/>
    <property type="match status" value="1"/>
</dbReference>
<proteinExistence type="predicted"/>
<dbReference type="Proteomes" id="UP000054383">
    <property type="component" value="Unassembled WGS sequence"/>
</dbReference>
<feature type="chain" id="PRO_5006711279" evidence="3">
    <location>
        <begin position="20"/>
        <end position="515"/>
    </location>
</feature>
<sequence>MSLARYILSFLLASRLAVGASKPSSSCDGTKTPIVISSQSDADALEDCSTIEGDVKIDSSIEGNLDIHGVQIITGDFVADGAENLHQLTASSLSSIGGTFKLHNLILFTAMAMDTLSDAGSLNFTTLPNLGTLIFDNKIRNTGSITIVNTGLDSLEDIQPDSVGDFTVTGNTRLFNLTMDTMTNMTGSFYLNAALTDVSVSFPNLVTAKELTFVDVQSVSLPSLASVTGKLNVSSEYMRNFSAPSLSTGESVSFDLAGEFNNLSMPELKTLSGDLDISSHGALEHITGFPKLTTIQGNLKVAGNYTDLSFPALDTVDGAVNATSDYAIDCSTFDSPMANHGLKNWYSCAPGSKKVPASATSTLSSSTSSATSMPTDTVSSSTPASTTASSSPAAATSSSSSSSSSTSTATKIGLGAGIPLGVIIIGLGFTVWRLHSKRRHHANVPKDGNVSDSSQWMARRKFQELDTPVEVAPQANVPSSLPAVEAPTPAPPVQLPTSNWLQELPGDALKASSSR</sequence>
<feature type="region of interest" description="Disordered" evidence="1">
    <location>
        <begin position="357"/>
        <end position="409"/>
    </location>
</feature>
<feature type="signal peptide" evidence="3">
    <location>
        <begin position="1"/>
        <end position="19"/>
    </location>
</feature>
<keyword evidence="2" id="KW-0812">Transmembrane</keyword>
<dbReference type="SUPFAM" id="SSF52058">
    <property type="entry name" value="L domain-like"/>
    <property type="match status" value="2"/>
</dbReference>
<keyword evidence="2" id="KW-1133">Transmembrane helix</keyword>
<dbReference type="AlphaFoldDB" id="A0A0U1LVG9"/>
<evidence type="ECO:0000256" key="2">
    <source>
        <dbReference type="SAM" id="Phobius"/>
    </source>
</evidence>
<reference evidence="4 5" key="1">
    <citation type="submission" date="2015-04" db="EMBL/GenBank/DDBJ databases">
        <authorList>
            <person name="Syromyatnikov M.Y."/>
            <person name="Popov V.N."/>
        </authorList>
    </citation>
    <scope>NUCLEOTIDE SEQUENCE [LARGE SCALE GENOMIC DNA]</scope>
    <source>
        <strain evidence="4">WF-38-12</strain>
    </source>
</reference>
<dbReference type="STRING" id="28573.A0A0U1LVG9"/>
<gene>
    <name evidence="4" type="ORF">PISL3812_04386</name>
</gene>